<gene>
    <name evidence="1" type="ORF">H4S07_004782</name>
</gene>
<evidence type="ECO:0000313" key="2">
    <source>
        <dbReference type="Proteomes" id="UP001140096"/>
    </source>
</evidence>
<sequence length="106" mass="12164">MNTTQLRVYRHLLREINRQFTSVNKGKVWSAQLRLQWLDASRSPVSNASNLKAAQNVLTYMANNRQYKELLAEFNPKMSEGDRIEKTARRVGLEAPKSYDTSSTSS</sequence>
<accession>A0ACC1L6J9</accession>
<evidence type="ECO:0000313" key="1">
    <source>
        <dbReference type="EMBL" id="KAJ2802056.1"/>
    </source>
</evidence>
<keyword evidence="2" id="KW-1185">Reference proteome</keyword>
<reference evidence="1" key="1">
    <citation type="submission" date="2022-07" db="EMBL/GenBank/DDBJ databases">
        <title>Phylogenomic reconstructions and comparative analyses of Kickxellomycotina fungi.</title>
        <authorList>
            <person name="Reynolds N.K."/>
            <person name="Stajich J.E."/>
            <person name="Barry K."/>
            <person name="Grigoriev I.V."/>
            <person name="Crous P."/>
            <person name="Smith M.E."/>
        </authorList>
    </citation>
    <scope>NUCLEOTIDE SEQUENCE</scope>
    <source>
        <strain evidence="1">CBS 102833</strain>
    </source>
</reference>
<name>A0ACC1L6J9_9FUNG</name>
<comment type="caution">
    <text evidence="1">The sequence shown here is derived from an EMBL/GenBank/DDBJ whole genome shotgun (WGS) entry which is preliminary data.</text>
</comment>
<dbReference type="Proteomes" id="UP001140096">
    <property type="component" value="Unassembled WGS sequence"/>
</dbReference>
<dbReference type="EMBL" id="JANBUP010002065">
    <property type="protein sequence ID" value="KAJ2802056.1"/>
    <property type="molecule type" value="Genomic_DNA"/>
</dbReference>
<organism evidence="1 2">
    <name type="scientific">Coemansia furcata</name>
    <dbReference type="NCBI Taxonomy" id="417177"/>
    <lineage>
        <taxon>Eukaryota</taxon>
        <taxon>Fungi</taxon>
        <taxon>Fungi incertae sedis</taxon>
        <taxon>Zoopagomycota</taxon>
        <taxon>Kickxellomycotina</taxon>
        <taxon>Kickxellomycetes</taxon>
        <taxon>Kickxellales</taxon>
        <taxon>Kickxellaceae</taxon>
        <taxon>Coemansia</taxon>
    </lineage>
</organism>
<proteinExistence type="predicted"/>
<protein>
    <submittedName>
        <fullName evidence="1">Uncharacterized protein</fullName>
    </submittedName>
</protein>